<dbReference type="AlphaFoldDB" id="A0A8H9KV62"/>
<reference evidence="1" key="2">
    <citation type="submission" date="2020-09" db="EMBL/GenBank/DDBJ databases">
        <authorList>
            <person name="Sun Q."/>
            <person name="Zhou Y."/>
        </authorList>
    </citation>
    <scope>NUCLEOTIDE SEQUENCE</scope>
    <source>
        <strain evidence="1">CGMCC 1.15966</strain>
    </source>
</reference>
<gene>
    <name evidence="1" type="ORF">GCM10011516_27660</name>
</gene>
<dbReference type="Proteomes" id="UP000614460">
    <property type="component" value="Unassembled WGS sequence"/>
</dbReference>
<evidence type="ECO:0000313" key="1">
    <source>
        <dbReference type="EMBL" id="GGE28439.1"/>
    </source>
</evidence>
<sequence>MLTNFEIHDLIYVYFDGHEIDLHNEYDFIAEKVMISKTEIHLLFQKTDNLLLNPPFEFLQFNAYNYSYLLNKAPDQDQIWNDTCIDGITYYPSSEREIHNALIDQRTAKENDDLIFNFMSNRIIRIGAERITLEGFNSES</sequence>
<organism evidence="1 2">
    <name type="scientific">Sphingobacterium cellulitidis</name>
    <dbReference type="NCBI Taxonomy" id="1768011"/>
    <lineage>
        <taxon>Bacteria</taxon>
        <taxon>Pseudomonadati</taxon>
        <taxon>Bacteroidota</taxon>
        <taxon>Sphingobacteriia</taxon>
        <taxon>Sphingobacteriales</taxon>
        <taxon>Sphingobacteriaceae</taxon>
        <taxon>Sphingobacterium</taxon>
    </lineage>
</organism>
<dbReference type="RefSeq" id="WP_182498237.1">
    <property type="nucleotide sequence ID" value="NZ_BMKM01000008.1"/>
</dbReference>
<name>A0A8H9KV62_9SPHI</name>
<accession>A0A8H9KV62</accession>
<protein>
    <submittedName>
        <fullName evidence="1">Uncharacterized protein</fullName>
    </submittedName>
</protein>
<reference evidence="1" key="1">
    <citation type="journal article" date="2014" name="Int. J. Syst. Evol. Microbiol.">
        <title>Complete genome sequence of Corynebacterium casei LMG S-19264T (=DSM 44701T), isolated from a smear-ripened cheese.</title>
        <authorList>
            <consortium name="US DOE Joint Genome Institute (JGI-PGF)"/>
            <person name="Walter F."/>
            <person name="Albersmeier A."/>
            <person name="Kalinowski J."/>
            <person name="Ruckert C."/>
        </authorList>
    </citation>
    <scope>NUCLEOTIDE SEQUENCE</scope>
    <source>
        <strain evidence="1">CGMCC 1.15966</strain>
    </source>
</reference>
<comment type="caution">
    <text evidence="1">The sequence shown here is derived from an EMBL/GenBank/DDBJ whole genome shotgun (WGS) entry which is preliminary data.</text>
</comment>
<dbReference type="EMBL" id="BMKM01000008">
    <property type="protein sequence ID" value="GGE28439.1"/>
    <property type="molecule type" value="Genomic_DNA"/>
</dbReference>
<keyword evidence="2" id="KW-1185">Reference proteome</keyword>
<proteinExistence type="predicted"/>
<evidence type="ECO:0000313" key="2">
    <source>
        <dbReference type="Proteomes" id="UP000614460"/>
    </source>
</evidence>